<name>A0ABR0KBR2_9EURO</name>
<proteinExistence type="predicted"/>
<reference evidence="2 3" key="1">
    <citation type="submission" date="2023-08" db="EMBL/GenBank/DDBJ databases">
        <title>Black Yeasts Isolated from many extreme environments.</title>
        <authorList>
            <person name="Coleine C."/>
            <person name="Stajich J.E."/>
            <person name="Selbmann L."/>
        </authorList>
    </citation>
    <scope>NUCLEOTIDE SEQUENCE [LARGE SCALE GENOMIC DNA]</scope>
    <source>
        <strain evidence="2 3">CCFEE 5885</strain>
    </source>
</reference>
<keyword evidence="3" id="KW-1185">Reference proteome</keyword>
<evidence type="ECO:0000313" key="2">
    <source>
        <dbReference type="EMBL" id="KAK5093184.1"/>
    </source>
</evidence>
<comment type="caution">
    <text evidence="2">The sequence shown here is derived from an EMBL/GenBank/DDBJ whole genome shotgun (WGS) entry which is preliminary data.</text>
</comment>
<feature type="compositionally biased region" description="Low complexity" evidence="1">
    <location>
        <begin position="1"/>
        <end position="13"/>
    </location>
</feature>
<sequence>MSSDIDATSSSSDEVNGEEIGQPRSRESEDARCIKAGILQHLAPASFTGPFYSHAINSNPCNPGLHLKDYGWLGLPFSARDLASLHTHQNPHSPDLTATGSPIVFTLEDLKCTNPEWSEFVGRTKVNLLQRCGITADCGLSSVRVLLCQSQDLKDGKLPASPYRPDGAFGTLLFTVPSEHRNLAIEFQYEGETSKVGISTTEMFSSLSCLWVDGVHHEIQFDTSGVVLLLVYDLIWNEKSSKPSASSAATMVAKLREALQTWTTGLRTQQLPRFLGYRLSETLSAQNLQHSSFRGRDQQCFNLLKQACENSGCTLHLARVVRSITGSIEGDRIYSRGPDFEIAELEDDSTVVRLYEASGAHLGGAKYFEEISFLQEDVYDISRTADEEEEDKNDEYNRGYYIRGYYHGSYLDEPSTITHTYRDSALLLIPDDRITSLLVNHMWEDRGGSTRALWVRNAFNKWQYSQEACEEWVKLCKLILAKLEKTKQASTSYHYWVPASTVENRADVWAIVDTALEVNHPQTGSILQQALPLLISASGKLSDSDISLMTKVAMHIRSPPEVRDTIEQIIRWPGSIHDYFQELSNFCHGCLVAFNSDDERFGGDTLLPTGWLLDGSWTARTVQEETLLGWARTCVKRAIERADLDAPTTPADFSPLLSLATGEVRHLILQACLTSINRTTVTPSQVWQIFKSFSAQKDPDGEHQKITSSAYEILLRLMQRQPVAGEVLREVVEHVTKQERNLTAQLVHALLPSQQMHMSGGMPSGSISFIPDIVRAGSITAEQSR</sequence>
<feature type="region of interest" description="Disordered" evidence="1">
    <location>
        <begin position="1"/>
        <end position="29"/>
    </location>
</feature>
<dbReference type="EMBL" id="JAVRRG010000046">
    <property type="protein sequence ID" value="KAK5093184.1"/>
    <property type="molecule type" value="Genomic_DNA"/>
</dbReference>
<organism evidence="2 3">
    <name type="scientific">Lithohypha guttulata</name>
    <dbReference type="NCBI Taxonomy" id="1690604"/>
    <lineage>
        <taxon>Eukaryota</taxon>
        <taxon>Fungi</taxon>
        <taxon>Dikarya</taxon>
        <taxon>Ascomycota</taxon>
        <taxon>Pezizomycotina</taxon>
        <taxon>Eurotiomycetes</taxon>
        <taxon>Chaetothyriomycetidae</taxon>
        <taxon>Chaetothyriales</taxon>
        <taxon>Trichomeriaceae</taxon>
        <taxon>Lithohypha</taxon>
    </lineage>
</organism>
<dbReference type="Proteomes" id="UP001345013">
    <property type="component" value="Unassembled WGS sequence"/>
</dbReference>
<gene>
    <name evidence="2" type="ORF">LTR24_004444</name>
</gene>
<evidence type="ECO:0000256" key="1">
    <source>
        <dbReference type="SAM" id="MobiDB-lite"/>
    </source>
</evidence>
<accession>A0ABR0KBR2</accession>
<evidence type="ECO:0000313" key="3">
    <source>
        <dbReference type="Proteomes" id="UP001345013"/>
    </source>
</evidence>
<protein>
    <submittedName>
        <fullName evidence="2">Uncharacterized protein</fullName>
    </submittedName>
</protein>